<accession>A0A267EAP3</accession>
<comment type="catalytic activity">
    <reaction evidence="8">
        <text>O-phospho-L-seryl-[protein] + H2O = L-seryl-[protein] + phosphate</text>
        <dbReference type="Rhea" id="RHEA:20629"/>
        <dbReference type="Rhea" id="RHEA-COMP:9863"/>
        <dbReference type="Rhea" id="RHEA-COMP:11604"/>
        <dbReference type="ChEBI" id="CHEBI:15377"/>
        <dbReference type="ChEBI" id="CHEBI:29999"/>
        <dbReference type="ChEBI" id="CHEBI:43474"/>
        <dbReference type="ChEBI" id="CHEBI:83421"/>
        <dbReference type="EC" id="3.1.3.16"/>
    </reaction>
</comment>
<feature type="active site" description="Phosphocysteine intermediate" evidence="11">
    <location>
        <position position="103"/>
    </location>
</feature>
<keyword evidence="6" id="KW-0904">Protein phosphatase</keyword>
<dbReference type="PROSITE" id="PS50054">
    <property type="entry name" value="TYR_PHOSPHATASE_DUAL"/>
    <property type="match status" value="1"/>
</dbReference>
<keyword evidence="15" id="KW-1185">Reference proteome</keyword>
<dbReference type="SMART" id="SM00195">
    <property type="entry name" value="DSPc"/>
    <property type="match status" value="1"/>
</dbReference>
<dbReference type="AlphaFoldDB" id="A0A267EAP3"/>
<evidence type="ECO:0000256" key="3">
    <source>
        <dbReference type="ARBA" id="ARBA00008601"/>
    </source>
</evidence>
<feature type="domain" description="Tyrosine specific protein phosphatases" evidence="13">
    <location>
        <begin position="76"/>
        <end position="138"/>
    </location>
</feature>
<dbReference type="PIRSF" id="PIRSF000941">
    <property type="entry name" value="DUSP12"/>
    <property type="match status" value="1"/>
</dbReference>
<dbReference type="EMBL" id="NIVC01002371">
    <property type="protein sequence ID" value="PAA58476.1"/>
    <property type="molecule type" value="Genomic_DNA"/>
</dbReference>
<dbReference type="PANTHER" id="PTHR45848">
    <property type="entry name" value="DUAL SPECIFICITY PROTEIN PHOSPHATASE 12 FAMILY MEMBER"/>
    <property type="match status" value="1"/>
</dbReference>
<gene>
    <name evidence="14" type="ORF">BOX15_Mlig033843g1</name>
</gene>
<name>A0A267EAP3_9PLAT</name>
<sequence length="348" mass="38487">ISKQTMFKKMNEVITGLWLGGVYAALNDTELKAKGVKRIVTVCDYNPLQYDKHRSEQFPLEEFQQHYVKVLDDADEDLLSHFNDCFTFIREGLETGVGVLVHCQVGVSRSASVVIAYLMHTDGLSLQMACRKVSNARPIISPNPGFMSQLSLFESMGNRVDPSHPKFRQFQLYRFAQDQRRGQIETDKIPCAADPPVNAADGEAAVYRCRRCRRPLFRSSGLMTHATYQPRGSPSEQRLRCLAAAFDDAEADGDDYWMAEAPAEAADVDCGRELFVEPVEWMREDAGAAVSGKLACPKCSAKIGSFNWAGERCSCGQFVCPAFHIRSQAVDEPAGAAVASVAMAEPPK</sequence>
<proteinExistence type="inferred from homology"/>
<dbReference type="SUPFAM" id="SSF52799">
    <property type="entry name" value="(Phosphotyrosine protein) phosphatases II"/>
    <property type="match status" value="1"/>
</dbReference>
<protein>
    <submittedName>
        <fullName evidence="14">Uncharacterized protein</fullName>
    </submittedName>
</protein>
<evidence type="ECO:0000256" key="4">
    <source>
        <dbReference type="ARBA" id="ARBA00022490"/>
    </source>
</evidence>
<dbReference type="STRING" id="282301.A0A267EAP3"/>
<evidence type="ECO:0000256" key="6">
    <source>
        <dbReference type="ARBA" id="ARBA00022912"/>
    </source>
</evidence>
<dbReference type="InterPro" id="IPR029021">
    <property type="entry name" value="Prot-tyrosine_phosphatase-like"/>
</dbReference>
<evidence type="ECO:0000313" key="15">
    <source>
        <dbReference type="Proteomes" id="UP000215902"/>
    </source>
</evidence>
<dbReference type="PANTHER" id="PTHR45848:SF4">
    <property type="entry name" value="DUAL SPECIFICITY PROTEIN PHOSPHATASE 12"/>
    <property type="match status" value="1"/>
</dbReference>
<dbReference type="InterPro" id="IPR016278">
    <property type="entry name" value="DUSP12"/>
</dbReference>
<dbReference type="Proteomes" id="UP000215902">
    <property type="component" value="Unassembled WGS sequence"/>
</dbReference>
<comment type="catalytic activity">
    <reaction evidence="10">
        <text>O-phospho-L-tyrosyl-[protein] + H2O = L-tyrosyl-[protein] + phosphate</text>
        <dbReference type="Rhea" id="RHEA:10684"/>
        <dbReference type="Rhea" id="RHEA-COMP:10136"/>
        <dbReference type="Rhea" id="RHEA-COMP:20101"/>
        <dbReference type="ChEBI" id="CHEBI:15377"/>
        <dbReference type="ChEBI" id="CHEBI:43474"/>
        <dbReference type="ChEBI" id="CHEBI:46858"/>
        <dbReference type="ChEBI" id="CHEBI:61978"/>
        <dbReference type="EC" id="3.1.3.48"/>
    </reaction>
</comment>
<dbReference type="PROSITE" id="PS00383">
    <property type="entry name" value="TYR_PHOSPHATASE_1"/>
    <property type="match status" value="1"/>
</dbReference>
<dbReference type="GO" id="GO:0004725">
    <property type="term" value="F:protein tyrosine phosphatase activity"/>
    <property type="evidence" value="ECO:0007669"/>
    <property type="project" value="UniProtKB-EC"/>
</dbReference>
<comment type="subcellular location">
    <subcellularLocation>
        <location evidence="2">Cytoplasm</location>
    </subcellularLocation>
    <subcellularLocation>
        <location evidence="1">Nucleus</location>
    </subcellularLocation>
</comment>
<dbReference type="CDD" id="cd14498">
    <property type="entry name" value="DSP"/>
    <property type="match status" value="1"/>
</dbReference>
<evidence type="ECO:0000259" key="13">
    <source>
        <dbReference type="PROSITE" id="PS50056"/>
    </source>
</evidence>
<feature type="non-terminal residue" evidence="14">
    <location>
        <position position="1"/>
    </location>
</feature>
<dbReference type="Gene3D" id="3.90.190.10">
    <property type="entry name" value="Protein tyrosine phosphatase superfamily"/>
    <property type="match status" value="1"/>
</dbReference>
<evidence type="ECO:0000256" key="5">
    <source>
        <dbReference type="ARBA" id="ARBA00022801"/>
    </source>
</evidence>
<dbReference type="GO" id="GO:0005737">
    <property type="term" value="C:cytoplasm"/>
    <property type="evidence" value="ECO:0007669"/>
    <property type="project" value="UniProtKB-SubCell"/>
</dbReference>
<dbReference type="FunFam" id="3.90.190.10:FF:000056">
    <property type="entry name" value="Dual specificity phosphatase 12"/>
    <property type="match status" value="1"/>
</dbReference>
<keyword evidence="4" id="KW-0963">Cytoplasm</keyword>
<evidence type="ECO:0000256" key="8">
    <source>
        <dbReference type="ARBA" id="ARBA00047761"/>
    </source>
</evidence>
<evidence type="ECO:0000256" key="2">
    <source>
        <dbReference type="ARBA" id="ARBA00004496"/>
    </source>
</evidence>
<comment type="catalytic activity">
    <reaction evidence="9">
        <text>O-phospho-L-threonyl-[protein] + H2O = L-threonyl-[protein] + phosphate</text>
        <dbReference type="Rhea" id="RHEA:47004"/>
        <dbReference type="Rhea" id="RHEA-COMP:11060"/>
        <dbReference type="Rhea" id="RHEA-COMP:11605"/>
        <dbReference type="ChEBI" id="CHEBI:15377"/>
        <dbReference type="ChEBI" id="CHEBI:30013"/>
        <dbReference type="ChEBI" id="CHEBI:43474"/>
        <dbReference type="ChEBI" id="CHEBI:61977"/>
        <dbReference type="EC" id="3.1.3.16"/>
    </reaction>
</comment>
<dbReference type="GO" id="GO:0004722">
    <property type="term" value="F:protein serine/threonine phosphatase activity"/>
    <property type="evidence" value="ECO:0007669"/>
    <property type="project" value="UniProtKB-EC"/>
</dbReference>
<reference evidence="14 15" key="1">
    <citation type="submission" date="2017-06" db="EMBL/GenBank/DDBJ databases">
        <title>A platform for efficient transgenesis in Macrostomum lignano, a flatworm model organism for stem cell research.</title>
        <authorList>
            <person name="Berezikov E."/>
        </authorList>
    </citation>
    <scope>NUCLEOTIDE SEQUENCE [LARGE SCALE GENOMIC DNA]</scope>
    <source>
        <strain evidence="14">DV1</strain>
        <tissue evidence="14">Whole organism</tissue>
    </source>
</reference>
<dbReference type="InterPro" id="IPR000387">
    <property type="entry name" value="Tyr_Pase_dom"/>
</dbReference>
<comment type="caution">
    <text evidence="14">The sequence shown here is derived from an EMBL/GenBank/DDBJ whole genome shotgun (WGS) entry which is preliminary data.</text>
</comment>
<evidence type="ECO:0000256" key="11">
    <source>
        <dbReference type="PIRSR" id="PIRSR000941-50"/>
    </source>
</evidence>
<dbReference type="InterPro" id="IPR000340">
    <property type="entry name" value="Dual-sp_phosphatase_cat-dom"/>
</dbReference>
<comment type="similarity">
    <text evidence="3">Belongs to the protein-tyrosine phosphatase family. Non-receptor class dual specificity subfamily.</text>
</comment>
<dbReference type="InterPro" id="IPR016130">
    <property type="entry name" value="Tyr_Pase_AS"/>
</dbReference>
<evidence type="ECO:0000256" key="7">
    <source>
        <dbReference type="ARBA" id="ARBA00023242"/>
    </source>
</evidence>
<keyword evidence="7" id="KW-0539">Nucleus</keyword>
<evidence type="ECO:0000256" key="9">
    <source>
        <dbReference type="ARBA" id="ARBA00048336"/>
    </source>
</evidence>
<dbReference type="PROSITE" id="PS50056">
    <property type="entry name" value="TYR_PHOSPHATASE_2"/>
    <property type="match status" value="1"/>
</dbReference>
<evidence type="ECO:0000256" key="10">
    <source>
        <dbReference type="ARBA" id="ARBA00051722"/>
    </source>
</evidence>
<organism evidence="14 15">
    <name type="scientific">Macrostomum lignano</name>
    <dbReference type="NCBI Taxonomy" id="282301"/>
    <lineage>
        <taxon>Eukaryota</taxon>
        <taxon>Metazoa</taxon>
        <taxon>Spiralia</taxon>
        <taxon>Lophotrochozoa</taxon>
        <taxon>Platyhelminthes</taxon>
        <taxon>Rhabditophora</taxon>
        <taxon>Macrostomorpha</taxon>
        <taxon>Macrostomida</taxon>
        <taxon>Macrostomidae</taxon>
        <taxon>Macrostomum</taxon>
    </lineage>
</organism>
<evidence type="ECO:0000259" key="12">
    <source>
        <dbReference type="PROSITE" id="PS50054"/>
    </source>
</evidence>
<evidence type="ECO:0000313" key="14">
    <source>
        <dbReference type="EMBL" id="PAA58476.1"/>
    </source>
</evidence>
<dbReference type="GO" id="GO:0005634">
    <property type="term" value="C:nucleus"/>
    <property type="evidence" value="ECO:0007669"/>
    <property type="project" value="UniProtKB-SubCell"/>
</dbReference>
<dbReference type="OrthoDB" id="2017893at2759"/>
<dbReference type="InterPro" id="IPR020422">
    <property type="entry name" value="TYR_PHOSPHATASE_DUAL_dom"/>
</dbReference>
<dbReference type="Pfam" id="PF00782">
    <property type="entry name" value="DSPc"/>
    <property type="match status" value="1"/>
</dbReference>
<feature type="domain" description="Tyrosine-protein phosphatase" evidence="12">
    <location>
        <begin position="9"/>
        <end position="159"/>
    </location>
</feature>
<keyword evidence="5" id="KW-0378">Hydrolase</keyword>
<dbReference type="GO" id="GO:0008138">
    <property type="term" value="F:protein tyrosine/serine/threonine phosphatase activity"/>
    <property type="evidence" value="ECO:0007669"/>
    <property type="project" value="InterPro"/>
</dbReference>
<evidence type="ECO:0000256" key="1">
    <source>
        <dbReference type="ARBA" id="ARBA00004123"/>
    </source>
</evidence>